<keyword evidence="9" id="KW-1185">Reference proteome</keyword>
<keyword evidence="3 5" id="KW-0133">Cell shape</keyword>
<comment type="similarity">
    <text evidence="1 5">Belongs to the MreC family.</text>
</comment>
<dbReference type="NCBIfam" id="TIGR00219">
    <property type="entry name" value="mreC"/>
    <property type="match status" value="1"/>
</dbReference>
<dbReference type="InterPro" id="IPR042175">
    <property type="entry name" value="Cell/Rod_MreC_2"/>
</dbReference>
<feature type="region of interest" description="Disordered" evidence="6">
    <location>
        <begin position="281"/>
        <end position="303"/>
    </location>
</feature>
<proteinExistence type="inferred from homology"/>
<organism evidence="8 9">
    <name type="scientific">Conchiformibius steedae</name>
    <dbReference type="NCBI Taxonomy" id="153493"/>
    <lineage>
        <taxon>Bacteria</taxon>
        <taxon>Pseudomonadati</taxon>
        <taxon>Pseudomonadota</taxon>
        <taxon>Betaproteobacteria</taxon>
        <taxon>Neisseriales</taxon>
        <taxon>Neisseriaceae</taxon>
        <taxon>Conchiformibius</taxon>
    </lineage>
</organism>
<dbReference type="Gene3D" id="2.40.10.340">
    <property type="entry name" value="Rod shape-determining protein MreC, domain 1"/>
    <property type="match status" value="1"/>
</dbReference>
<dbReference type="Proteomes" id="UP000269923">
    <property type="component" value="Unassembled WGS sequence"/>
</dbReference>
<reference evidence="8 9" key="1">
    <citation type="submission" date="2018-11" db="EMBL/GenBank/DDBJ databases">
        <title>Genomes From Bacteria Associated with the Canine Oral Cavity: a Test Case for Automated Genome-Based Taxonomic Assignment.</title>
        <authorList>
            <person name="Coil D.A."/>
            <person name="Jospin G."/>
            <person name="Darling A.E."/>
            <person name="Wallis C."/>
            <person name="Davis I.J."/>
            <person name="Harris S."/>
            <person name="Eisen J.A."/>
            <person name="Holcombe L.J."/>
            <person name="O'Flynn C."/>
        </authorList>
    </citation>
    <scope>NUCLEOTIDE SEQUENCE [LARGE SCALE GENOMIC DNA]</scope>
    <source>
        <strain evidence="8 9">COT-280</strain>
    </source>
</reference>
<comment type="caution">
    <text evidence="8">The sequence shown here is derived from an EMBL/GenBank/DDBJ whole genome shotgun (WGS) entry which is preliminary data.</text>
</comment>
<dbReference type="InterPro" id="IPR055342">
    <property type="entry name" value="MreC_beta-barrel_core"/>
</dbReference>
<evidence type="ECO:0000256" key="5">
    <source>
        <dbReference type="PIRNR" id="PIRNR038471"/>
    </source>
</evidence>
<evidence type="ECO:0000256" key="3">
    <source>
        <dbReference type="ARBA" id="ARBA00022960"/>
    </source>
</evidence>
<dbReference type="OrthoDB" id="9808025at2"/>
<protein>
    <recommendedName>
        <fullName evidence="2 5">Cell shape-determining protein MreC</fullName>
    </recommendedName>
    <alternativeName>
        <fullName evidence="4 5">Cell shape protein MreC</fullName>
    </alternativeName>
</protein>
<dbReference type="AlphaFoldDB" id="A0A3P2A7V5"/>
<dbReference type="PANTHER" id="PTHR34138">
    <property type="entry name" value="CELL SHAPE-DETERMINING PROTEIN MREC"/>
    <property type="match status" value="1"/>
</dbReference>
<evidence type="ECO:0000313" key="9">
    <source>
        <dbReference type="Proteomes" id="UP000269923"/>
    </source>
</evidence>
<evidence type="ECO:0000256" key="2">
    <source>
        <dbReference type="ARBA" id="ARBA00013855"/>
    </source>
</evidence>
<dbReference type="InterPro" id="IPR042177">
    <property type="entry name" value="Cell/Rod_1"/>
</dbReference>
<dbReference type="PANTHER" id="PTHR34138:SF1">
    <property type="entry name" value="CELL SHAPE-DETERMINING PROTEIN MREC"/>
    <property type="match status" value="1"/>
</dbReference>
<dbReference type="Pfam" id="PF04085">
    <property type="entry name" value="MreC"/>
    <property type="match status" value="1"/>
</dbReference>
<sequence>MPNDIYFSRRKGMRPALKLALLVGVSVLLMVLDKRFAAVASGKKYLAAALYPMQWVANKPVELYDYFDNLFHSQNHLLNENRRLSADNARLRLQVSQNQVQLHELAELKTLADLQRHGLSVTATAPVVSGGKESLSGRMVIGKGSRHRVQTGDAVADEGGLLGQVGLVHPLSAEVNVLTESSLVVPVMVERTGVRTLVYGGGGALSLRYFPTDADLRSGDLLVTSGLDSVYPAGIPVARVLQSGRNAGTPYYKVRLQPMAAAERSKYVLVLPQRPESVWREEAAEQQEILPASTPAASDTENG</sequence>
<evidence type="ECO:0000313" key="8">
    <source>
        <dbReference type="EMBL" id="RRD91018.1"/>
    </source>
</evidence>
<dbReference type="PIRSF" id="PIRSF038471">
    <property type="entry name" value="MreC"/>
    <property type="match status" value="1"/>
</dbReference>
<dbReference type="STRING" id="1121352.GCA_000620925_00797"/>
<dbReference type="GO" id="GO:0008360">
    <property type="term" value="P:regulation of cell shape"/>
    <property type="evidence" value="ECO:0007669"/>
    <property type="project" value="UniProtKB-KW"/>
</dbReference>
<dbReference type="GO" id="GO:0005886">
    <property type="term" value="C:plasma membrane"/>
    <property type="evidence" value="ECO:0007669"/>
    <property type="project" value="TreeGrafter"/>
</dbReference>
<evidence type="ECO:0000256" key="1">
    <source>
        <dbReference type="ARBA" id="ARBA00009369"/>
    </source>
</evidence>
<comment type="function">
    <text evidence="5">Involved in formation and maintenance of cell shape.</text>
</comment>
<dbReference type="Gene3D" id="2.40.10.350">
    <property type="entry name" value="Rod shape-determining protein MreC, domain 2"/>
    <property type="match status" value="1"/>
</dbReference>
<accession>A0A3P2A7V5</accession>
<gene>
    <name evidence="8" type="primary">mreC</name>
    <name evidence="8" type="ORF">EII21_03455</name>
</gene>
<evidence type="ECO:0000256" key="6">
    <source>
        <dbReference type="SAM" id="MobiDB-lite"/>
    </source>
</evidence>
<name>A0A3P2A7V5_9NEIS</name>
<dbReference type="EMBL" id="RQYC01000003">
    <property type="protein sequence ID" value="RRD91018.1"/>
    <property type="molecule type" value="Genomic_DNA"/>
</dbReference>
<evidence type="ECO:0000259" key="7">
    <source>
        <dbReference type="Pfam" id="PF04085"/>
    </source>
</evidence>
<evidence type="ECO:0000256" key="4">
    <source>
        <dbReference type="ARBA" id="ARBA00032089"/>
    </source>
</evidence>
<dbReference type="InterPro" id="IPR007221">
    <property type="entry name" value="MreC"/>
</dbReference>
<feature type="domain" description="Rod shape-determining protein MreC beta-barrel core" evidence="7">
    <location>
        <begin position="128"/>
        <end position="271"/>
    </location>
</feature>